<evidence type="ECO:0000313" key="2">
    <source>
        <dbReference type="EMBL" id="MFC7276222.1"/>
    </source>
</evidence>
<feature type="region of interest" description="Disordered" evidence="1">
    <location>
        <begin position="113"/>
        <end position="147"/>
    </location>
</feature>
<keyword evidence="3" id="KW-1185">Reference proteome</keyword>
<sequence length="147" mass="15552">MASLGSFAAAAREYEAPIEPDTFDFAGETFTVRGRIPGMVHLTVGASMSGKVSGADFAAALMETIRHALTAPEHEADGKVLAEDESEWLRFYHHAVEVGAEPEQIRSLAYALLGSESGRPTERRSTSSTGSPRTSTSSSSSSSDSPD</sequence>
<organism evidence="2 3">
    <name type="scientific">Paractinoplanes rhizophilus</name>
    <dbReference type="NCBI Taxonomy" id="1416877"/>
    <lineage>
        <taxon>Bacteria</taxon>
        <taxon>Bacillati</taxon>
        <taxon>Actinomycetota</taxon>
        <taxon>Actinomycetes</taxon>
        <taxon>Micromonosporales</taxon>
        <taxon>Micromonosporaceae</taxon>
        <taxon>Paractinoplanes</taxon>
    </lineage>
</organism>
<reference evidence="3" key="1">
    <citation type="journal article" date="2019" name="Int. J. Syst. Evol. Microbiol.">
        <title>The Global Catalogue of Microorganisms (GCM) 10K type strain sequencing project: providing services to taxonomists for standard genome sequencing and annotation.</title>
        <authorList>
            <consortium name="The Broad Institute Genomics Platform"/>
            <consortium name="The Broad Institute Genome Sequencing Center for Infectious Disease"/>
            <person name="Wu L."/>
            <person name="Ma J."/>
        </authorList>
    </citation>
    <scope>NUCLEOTIDE SEQUENCE [LARGE SCALE GENOMIC DNA]</scope>
    <source>
        <strain evidence="3">XZYJT-10</strain>
    </source>
</reference>
<dbReference type="RefSeq" id="WP_378970248.1">
    <property type="nucleotide sequence ID" value="NZ_JBHTBJ010000013.1"/>
</dbReference>
<evidence type="ECO:0000313" key="3">
    <source>
        <dbReference type="Proteomes" id="UP001596548"/>
    </source>
</evidence>
<dbReference type="Proteomes" id="UP001596548">
    <property type="component" value="Unassembled WGS sequence"/>
</dbReference>
<accession>A0ABW2HSR0</accession>
<proteinExistence type="predicted"/>
<comment type="caution">
    <text evidence="2">The sequence shown here is derived from an EMBL/GenBank/DDBJ whole genome shotgun (WGS) entry which is preliminary data.</text>
</comment>
<dbReference type="EMBL" id="JBHTBJ010000013">
    <property type="protein sequence ID" value="MFC7276222.1"/>
    <property type="molecule type" value="Genomic_DNA"/>
</dbReference>
<name>A0ABW2HSR0_9ACTN</name>
<feature type="compositionally biased region" description="Low complexity" evidence="1">
    <location>
        <begin position="126"/>
        <end position="147"/>
    </location>
</feature>
<protein>
    <submittedName>
        <fullName evidence="2">Uncharacterized protein</fullName>
    </submittedName>
</protein>
<evidence type="ECO:0000256" key="1">
    <source>
        <dbReference type="SAM" id="MobiDB-lite"/>
    </source>
</evidence>
<gene>
    <name evidence="2" type="ORF">ACFQS1_19695</name>
</gene>